<organism evidence="3 4">
    <name type="scientific">Capsicum baccatum</name>
    <name type="common">Peruvian pepper</name>
    <dbReference type="NCBI Taxonomy" id="33114"/>
    <lineage>
        <taxon>Eukaryota</taxon>
        <taxon>Viridiplantae</taxon>
        <taxon>Streptophyta</taxon>
        <taxon>Embryophyta</taxon>
        <taxon>Tracheophyta</taxon>
        <taxon>Spermatophyta</taxon>
        <taxon>Magnoliopsida</taxon>
        <taxon>eudicotyledons</taxon>
        <taxon>Gunneridae</taxon>
        <taxon>Pentapetalae</taxon>
        <taxon>asterids</taxon>
        <taxon>lamiids</taxon>
        <taxon>Solanales</taxon>
        <taxon>Solanaceae</taxon>
        <taxon>Solanoideae</taxon>
        <taxon>Capsiceae</taxon>
        <taxon>Capsicum</taxon>
    </lineage>
</organism>
<dbReference type="PANTHER" id="PTHR31672">
    <property type="entry name" value="BNACNNG10540D PROTEIN"/>
    <property type="match status" value="1"/>
</dbReference>
<dbReference type="Pfam" id="PF07734">
    <property type="entry name" value="FBA_1"/>
    <property type="match status" value="1"/>
</dbReference>
<gene>
    <name evidence="3" type="ORF">CQW23_24437</name>
</gene>
<sequence>MESEGDEASHQHPKRNKPTSSAPFSSTSVQDSSSEFPVLPADLISEILFKLPAIDFDFPPNKSNKSSIKAVGSANGLICVVLGYSDLFLWNPSIRKFKKLPSPRIVFLYMYGFGYDELNDDYKVVCLTQKVYDDDSRYNVDKIYSLKNNSWKCLDEFRIGKLSNQTGMFVNGKLHWENTTKHFGCYSDWDVIFIDLTDGRWGEMEKPFYSEGKLRFEPCLGVLENDLSMLCHHLGSHADVWVMKEYGVKESWTKMFIIKYPYDNMGYSVFGPPFCMSSEGKILLRNDSVFMIYNPNDDSIRFPKVSNFGPLVEATLYVESLVWLFVANGTTNATISKDTKFTDEDIRVINK</sequence>
<dbReference type="NCBIfam" id="TIGR01640">
    <property type="entry name" value="F_box_assoc_1"/>
    <property type="match status" value="1"/>
</dbReference>
<name>A0A2G2VUT2_CAPBA</name>
<dbReference type="AlphaFoldDB" id="A0A2G2VUT2"/>
<dbReference type="InterPro" id="IPR006527">
    <property type="entry name" value="F-box-assoc_dom_typ1"/>
</dbReference>
<evidence type="ECO:0000313" key="4">
    <source>
        <dbReference type="Proteomes" id="UP000224567"/>
    </source>
</evidence>
<evidence type="ECO:0000259" key="2">
    <source>
        <dbReference type="Pfam" id="PF07734"/>
    </source>
</evidence>
<accession>A0A2G2VUT2</accession>
<dbReference type="InterPro" id="IPR050796">
    <property type="entry name" value="SCF_F-box_component"/>
</dbReference>
<dbReference type="Proteomes" id="UP000224567">
    <property type="component" value="Unassembled WGS sequence"/>
</dbReference>
<keyword evidence="4" id="KW-1185">Reference proteome</keyword>
<comment type="caution">
    <text evidence="3">The sequence shown here is derived from an EMBL/GenBank/DDBJ whole genome shotgun (WGS) entry which is preliminary data.</text>
</comment>
<dbReference type="InterPro" id="IPR017451">
    <property type="entry name" value="F-box-assoc_interact_dom"/>
</dbReference>
<feature type="region of interest" description="Disordered" evidence="1">
    <location>
        <begin position="1"/>
        <end position="33"/>
    </location>
</feature>
<dbReference type="EMBL" id="MLFT02000010">
    <property type="protein sequence ID" value="PHT36737.1"/>
    <property type="molecule type" value="Genomic_DNA"/>
</dbReference>
<feature type="compositionally biased region" description="Polar residues" evidence="1">
    <location>
        <begin position="18"/>
        <end position="33"/>
    </location>
</feature>
<reference evidence="4" key="2">
    <citation type="journal article" date="2017" name="J. Anim. Genet.">
        <title>Multiple reference genome sequences of hot pepper reveal the massive evolution of plant disease resistance genes by retroduplication.</title>
        <authorList>
            <person name="Kim S."/>
            <person name="Park J."/>
            <person name="Yeom S.-I."/>
            <person name="Kim Y.-M."/>
            <person name="Seo E."/>
            <person name="Kim K.-T."/>
            <person name="Kim M.-S."/>
            <person name="Lee J.M."/>
            <person name="Cheong K."/>
            <person name="Shin H.-S."/>
            <person name="Kim S.-B."/>
            <person name="Han K."/>
            <person name="Lee J."/>
            <person name="Park M."/>
            <person name="Lee H.-A."/>
            <person name="Lee H.-Y."/>
            <person name="Lee Y."/>
            <person name="Oh S."/>
            <person name="Lee J.H."/>
            <person name="Choi E."/>
            <person name="Choi E."/>
            <person name="Lee S.E."/>
            <person name="Jeon J."/>
            <person name="Kim H."/>
            <person name="Choi G."/>
            <person name="Song H."/>
            <person name="Lee J."/>
            <person name="Lee S.-C."/>
            <person name="Kwon J.-K."/>
            <person name="Lee H.-Y."/>
            <person name="Koo N."/>
            <person name="Hong Y."/>
            <person name="Kim R.W."/>
            <person name="Kang W.-H."/>
            <person name="Huh J.H."/>
            <person name="Kang B.-C."/>
            <person name="Yang T.-J."/>
            <person name="Lee Y.-H."/>
            <person name="Bennetzen J.L."/>
            <person name="Choi D."/>
        </authorList>
    </citation>
    <scope>NUCLEOTIDE SEQUENCE [LARGE SCALE GENOMIC DNA]</scope>
    <source>
        <strain evidence="4">cv. PBC81</strain>
    </source>
</reference>
<protein>
    <recommendedName>
        <fullName evidence="2">F-box associated beta-propeller type 1 domain-containing protein</fullName>
    </recommendedName>
</protein>
<dbReference type="OrthoDB" id="1294659at2759"/>
<feature type="domain" description="F-box associated beta-propeller type 1" evidence="2">
    <location>
        <begin position="61"/>
        <end position="287"/>
    </location>
</feature>
<evidence type="ECO:0000313" key="3">
    <source>
        <dbReference type="EMBL" id="PHT36737.1"/>
    </source>
</evidence>
<dbReference type="PANTHER" id="PTHR31672:SF13">
    <property type="entry name" value="F-BOX PROTEIN CPR30-LIKE"/>
    <property type="match status" value="1"/>
</dbReference>
<reference evidence="3 4" key="1">
    <citation type="journal article" date="2017" name="Genome Biol.">
        <title>New reference genome sequences of hot pepper reveal the massive evolution of plant disease-resistance genes by retroduplication.</title>
        <authorList>
            <person name="Kim S."/>
            <person name="Park J."/>
            <person name="Yeom S.I."/>
            <person name="Kim Y.M."/>
            <person name="Seo E."/>
            <person name="Kim K.T."/>
            <person name="Kim M.S."/>
            <person name="Lee J.M."/>
            <person name="Cheong K."/>
            <person name="Shin H.S."/>
            <person name="Kim S.B."/>
            <person name="Han K."/>
            <person name="Lee J."/>
            <person name="Park M."/>
            <person name="Lee H.A."/>
            <person name="Lee H.Y."/>
            <person name="Lee Y."/>
            <person name="Oh S."/>
            <person name="Lee J.H."/>
            <person name="Choi E."/>
            <person name="Choi E."/>
            <person name="Lee S.E."/>
            <person name="Jeon J."/>
            <person name="Kim H."/>
            <person name="Choi G."/>
            <person name="Song H."/>
            <person name="Lee J."/>
            <person name="Lee S.C."/>
            <person name="Kwon J.K."/>
            <person name="Lee H.Y."/>
            <person name="Koo N."/>
            <person name="Hong Y."/>
            <person name="Kim R.W."/>
            <person name="Kang W.H."/>
            <person name="Huh J.H."/>
            <person name="Kang B.C."/>
            <person name="Yang T.J."/>
            <person name="Lee Y.H."/>
            <person name="Bennetzen J.L."/>
            <person name="Choi D."/>
        </authorList>
    </citation>
    <scope>NUCLEOTIDE SEQUENCE [LARGE SCALE GENOMIC DNA]</scope>
    <source>
        <strain evidence="4">cv. PBC81</strain>
    </source>
</reference>
<evidence type="ECO:0000256" key="1">
    <source>
        <dbReference type="SAM" id="MobiDB-lite"/>
    </source>
</evidence>
<proteinExistence type="predicted"/>